<feature type="signal peptide" evidence="1">
    <location>
        <begin position="1"/>
        <end position="21"/>
    </location>
</feature>
<evidence type="ECO:0000313" key="2">
    <source>
        <dbReference type="EMBL" id="ORY38479.1"/>
    </source>
</evidence>
<proteinExistence type="predicted"/>
<gene>
    <name evidence="2" type="ORF">LY90DRAFT_623801</name>
</gene>
<dbReference type="STRING" id="1754190.A0A1Y2BUP6"/>
<dbReference type="OrthoDB" id="10267127at2759"/>
<accession>A0A1Y2BUP6</accession>
<reference evidence="2 3" key="1">
    <citation type="submission" date="2016-08" db="EMBL/GenBank/DDBJ databases">
        <title>A Parts List for Fungal Cellulosomes Revealed by Comparative Genomics.</title>
        <authorList>
            <consortium name="DOE Joint Genome Institute"/>
            <person name="Haitjema C.H."/>
            <person name="Gilmore S.P."/>
            <person name="Henske J.K."/>
            <person name="Solomon K.V."/>
            <person name="De Groot R."/>
            <person name="Kuo A."/>
            <person name="Mondo S.J."/>
            <person name="Salamov A.A."/>
            <person name="Labutti K."/>
            <person name="Zhao Z."/>
            <person name="Chiniquy J."/>
            <person name="Barry K."/>
            <person name="Brewer H.M."/>
            <person name="Purvine S.O."/>
            <person name="Wright A.T."/>
            <person name="Boxma B."/>
            <person name="Van Alen T."/>
            <person name="Hackstein J.H."/>
            <person name="Baker S.E."/>
            <person name="Grigoriev I.V."/>
            <person name="O'Malley M.A."/>
        </authorList>
    </citation>
    <scope>NUCLEOTIDE SEQUENCE [LARGE SCALE GENOMIC DNA]</scope>
    <source>
        <strain evidence="2 3">G1</strain>
    </source>
</reference>
<feature type="chain" id="PRO_5012463366" description="Coth-domain-containing protein" evidence="1">
    <location>
        <begin position="22"/>
        <end position="514"/>
    </location>
</feature>
<dbReference type="EMBL" id="MCOG01000136">
    <property type="protein sequence ID" value="ORY38479.1"/>
    <property type="molecule type" value="Genomic_DNA"/>
</dbReference>
<organism evidence="2 3">
    <name type="scientific">Neocallimastix californiae</name>
    <dbReference type="NCBI Taxonomy" id="1754190"/>
    <lineage>
        <taxon>Eukaryota</taxon>
        <taxon>Fungi</taxon>
        <taxon>Fungi incertae sedis</taxon>
        <taxon>Chytridiomycota</taxon>
        <taxon>Chytridiomycota incertae sedis</taxon>
        <taxon>Neocallimastigomycetes</taxon>
        <taxon>Neocallimastigales</taxon>
        <taxon>Neocallimastigaceae</taxon>
        <taxon>Neocallimastix</taxon>
    </lineage>
</organism>
<keyword evidence="1" id="KW-0732">Signal</keyword>
<name>A0A1Y2BUP6_9FUNG</name>
<dbReference type="PANTHER" id="PTHR40050:SF1">
    <property type="entry name" value="INNER SPORE COAT PROTEIN H"/>
    <property type="match status" value="1"/>
</dbReference>
<dbReference type="Proteomes" id="UP000193920">
    <property type="component" value="Unassembled WGS sequence"/>
</dbReference>
<protein>
    <recommendedName>
        <fullName evidence="4">Coth-domain-containing protein</fullName>
    </recommendedName>
</protein>
<dbReference type="PANTHER" id="PTHR40050">
    <property type="entry name" value="INNER SPORE COAT PROTEIN H"/>
    <property type="match status" value="1"/>
</dbReference>
<evidence type="ECO:0008006" key="4">
    <source>
        <dbReference type="Google" id="ProtNLM"/>
    </source>
</evidence>
<comment type="caution">
    <text evidence="2">The sequence shown here is derived from an EMBL/GenBank/DDBJ whole genome shotgun (WGS) entry which is preliminary data.</text>
</comment>
<keyword evidence="3" id="KW-1185">Reference proteome</keyword>
<sequence>MRSLKFISALLIATNALLVSSKVTFKVIAISGIPSVVINSKKYVMNVEEYPVYSVTIDDVYAPVKYHYFIGKEEEKFTRIVDSDSTLNEFFNREVTVKKHPLLPKAFETLSTLKKSKLFDDTHIDTIVLQGKKNDFDKLNANPSSDKKIDVKVIFVSPYTVKVFQNGAIKISGQSTKYNKKLSYRLSGLKTDDDKELFGRTAVKLRSEYGDASFMREKTYFDILNAIGVPTSQSKFVRVFLNETPAGLFLMTDDFSNKSFLKSTFNNGMKFDVDNAVFKVNSGGDLSYKSFTVNGSEPYSYRGDIKNADNKIMINEILVPFMKEVDKYPETKKISLDVQAFLKNMAVEYLAYGTDNYWMVQGNYFIFKNMASNKWFFIDSDFDMTFGVSNPEKCVNTSLDDYVLIKNKGSSRPLIDNLRKNSSNDRYLKEAVEKIVKSTFNIDALGPRLDSFAELIRQDAYWDFTLPGLNSYSGSDHVIKLKPHTNDDFEREIGSTTSTRKPYPIKKWIIDRNI</sequence>
<dbReference type="Pfam" id="PF08757">
    <property type="entry name" value="CotH"/>
    <property type="match status" value="1"/>
</dbReference>
<dbReference type="InterPro" id="IPR014867">
    <property type="entry name" value="Spore_coat_CotH_CotH2/3/7"/>
</dbReference>
<evidence type="ECO:0000256" key="1">
    <source>
        <dbReference type="SAM" id="SignalP"/>
    </source>
</evidence>
<evidence type="ECO:0000313" key="3">
    <source>
        <dbReference type="Proteomes" id="UP000193920"/>
    </source>
</evidence>
<dbReference type="AlphaFoldDB" id="A0A1Y2BUP6"/>